<evidence type="ECO:0000259" key="15">
    <source>
        <dbReference type="PROSITE" id="PS50109"/>
    </source>
</evidence>
<evidence type="ECO:0000256" key="2">
    <source>
        <dbReference type="ARBA" id="ARBA00012438"/>
    </source>
</evidence>
<dbReference type="Gene3D" id="3.30.565.10">
    <property type="entry name" value="Histidine kinase-like ATPase, C-terminal domain"/>
    <property type="match status" value="1"/>
</dbReference>
<dbReference type="InterPro" id="IPR002545">
    <property type="entry name" value="CheW-lke_dom"/>
</dbReference>
<keyword evidence="6" id="KW-0808">Transferase</keyword>
<dbReference type="GO" id="GO:0005524">
    <property type="term" value="F:ATP binding"/>
    <property type="evidence" value="ECO:0007669"/>
    <property type="project" value="UniProtKB-KW"/>
</dbReference>
<proteinExistence type="predicted"/>
<dbReference type="PROSITE" id="PS50110">
    <property type="entry name" value="RESPONSE_REGULATORY"/>
    <property type="match status" value="1"/>
</dbReference>
<dbReference type="InterPro" id="IPR003594">
    <property type="entry name" value="HATPase_dom"/>
</dbReference>
<dbReference type="PROSITE" id="PS50894">
    <property type="entry name" value="HPT"/>
    <property type="match status" value="1"/>
</dbReference>
<dbReference type="GO" id="GO:0000155">
    <property type="term" value="F:phosphorelay sensor kinase activity"/>
    <property type="evidence" value="ECO:0007669"/>
    <property type="project" value="InterPro"/>
</dbReference>
<dbReference type="Gene3D" id="1.20.120.160">
    <property type="entry name" value="HPT domain"/>
    <property type="match status" value="1"/>
</dbReference>
<dbReference type="SMART" id="SM00073">
    <property type="entry name" value="HPT"/>
    <property type="match status" value="1"/>
</dbReference>
<feature type="domain" description="Response regulatory" evidence="16">
    <location>
        <begin position="684"/>
        <end position="800"/>
    </location>
</feature>
<organism evidence="19 20">
    <name type="scientific">Waterburya agarophytonicola KI4</name>
    <dbReference type="NCBI Taxonomy" id="2874699"/>
    <lineage>
        <taxon>Bacteria</taxon>
        <taxon>Bacillati</taxon>
        <taxon>Cyanobacteriota</taxon>
        <taxon>Cyanophyceae</taxon>
        <taxon>Pleurocapsales</taxon>
        <taxon>Hyellaceae</taxon>
        <taxon>Waterburya</taxon>
        <taxon>Waterburya agarophytonicola</taxon>
    </lineage>
</organism>
<dbReference type="SUPFAM" id="SSF52172">
    <property type="entry name" value="CheY-like"/>
    <property type="match status" value="1"/>
</dbReference>
<feature type="region of interest" description="Disordered" evidence="14">
    <location>
        <begin position="148"/>
        <end position="211"/>
    </location>
</feature>
<dbReference type="EC" id="2.7.13.3" evidence="2"/>
<evidence type="ECO:0000256" key="1">
    <source>
        <dbReference type="ARBA" id="ARBA00000085"/>
    </source>
</evidence>
<dbReference type="CDD" id="cd16916">
    <property type="entry name" value="HATPase_CheA-like"/>
    <property type="match status" value="1"/>
</dbReference>
<evidence type="ECO:0000259" key="16">
    <source>
        <dbReference type="PROSITE" id="PS50110"/>
    </source>
</evidence>
<dbReference type="InterPro" id="IPR004105">
    <property type="entry name" value="CheA-like_dim"/>
</dbReference>
<evidence type="ECO:0000256" key="9">
    <source>
        <dbReference type="ARBA" id="ARBA00022840"/>
    </source>
</evidence>
<dbReference type="Pfam" id="PF00072">
    <property type="entry name" value="Response_reg"/>
    <property type="match status" value="1"/>
</dbReference>
<protein>
    <recommendedName>
        <fullName evidence="3">Chemotaxis protein CheA</fullName>
        <ecNumber evidence="2">2.7.13.3</ecNumber>
    </recommendedName>
</protein>
<evidence type="ECO:0000259" key="17">
    <source>
        <dbReference type="PROSITE" id="PS50851"/>
    </source>
</evidence>
<dbReference type="Pfam" id="PF01584">
    <property type="entry name" value="CheW"/>
    <property type="match status" value="1"/>
</dbReference>
<evidence type="ECO:0000256" key="11">
    <source>
        <dbReference type="ARBA" id="ARBA00035100"/>
    </source>
</evidence>
<dbReference type="Pfam" id="PF02895">
    <property type="entry name" value="H-kinase_dim"/>
    <property type="match status" value="1"/>
</dbReference>
<keyword evidence="10" id="KW-0902">Two-component regulatory system</keyword>
<sequence>MYIDDEELRELYKTSSSEHISKLESELMILEKNPQDSSAMEEFLREAHTLKGDSRMLGLNDIEMLVHQLEDCVEGIKAGKGELTAELCDRLYQGIDAINQLSHEAITGESVEINATDVLAALMGSSNISESGNDSGLDLFDDDDDSDFFSSDRDSQSSLFDDDDDDSDFFSSDRDSQSSLFDDDEQDEQKQDIAQTKPSSNTVSIENSNQPIKVATPARDYKIDTIRVEPQKLDILMTQASELAVTKLRISQQMTEIDRMLALFESWNKYDYSDDDLFAEVESSLTAEEIQPLRYFYNHARQYLNSFSDLANNLKTRASEDVASLSIISDRLETGIQGLRQLPLSTVFNIYPRMVRDLARQQGKEIEFIIEGGDTKADKRILEEIKDPLLHLIRNAVDHGIETPEERIIHGKPPTATIILRGYQTGSSIGIELIDDGRGLDLASIRNTALRRNVRTSAQLAAMSESEIQSLIFASGFSTRTEVTELSGRGVGLDVVRANVEKLKGSIQVISNPGNGCKFQVRLNTSLATTKVLIVDLNRTRYALPLEFIQTMITLPQTEIYKLEDKPTITFEDLPISLTWLASLLQIPTPENYTQGKNNLLCIILQIDDERFGVIVDDLVDQQDIVIKPQSKLLKRIPNIAGATILGSGEVCMILNPPDLLHSLRSGNWRTVVRQTESESTKNKLLLVEDSIIIRTQMQRLLKGAGYDVIVAENGLIGLQKVQEHEFDIVLSDVEMPQMSGLEMTANIRQQSQYDRLPIVLITTLASPEDKRRGKEAGANAYLTKGDFDQQLLFQTLGTLINS</sequence>
<dbReference type="SMART" id="SM00260">
    <property type="entry name" value="CheW"/>
    <property type="match status" value="1"/>
</dbReference>
<dbReference type="Pfam" id="PF02518">
    <property type="entry name" value="HATPase_c"/>
    <property type="match status" value="1"/>
</dbReference>
<keyword evidence="20" id="KW-1185">Reference proteome</keyword>
<dbReference type="InterPro" id="IPR036061">
    <property type="entry name" value="CheW-like_dom_sf"/>
</dbReference>
<evidence type="ECO:0000256" key="14">
    <source>
        <dbReference type="SAM" id="MobiDB-lite"/>
    </source>
</evidence>
<dbReference type="AlphaFoldDB" id="A0A964FGK3"/>
<comment type="caution">
    <text evidence="19">The sequence shown here is derived from an EMBL/GenBank/DDBJ whole genome shotgun (WGS) entry which is preliminary data.</text>
</comment>
<keyword evidence="5 13" id="KW-0597">Phosphoprotein</keyword>
<evidence type="ECO:0000259" key="18">
    <source>
        <dbReference type="PROSITE" id="PS50894"/>
    </source>
</evidence>
<evidence type="ECO:0000256" key="12">
    <source>
        <dbReference type="PROSITE-ProRule" id="PRU00110"/>
    </source>
</evidence>
<feature type="domain" description="CheW-like" evidence="17">
    <location>
        <begin position="529"/>
        <end position="666"/>
    </location>
</feature>
<evidence type="ECO:0000256" key="7">
    <source>
        <dbReference type="ARBA" id="ARBA00022741"/>
    </source>
</evidence>
<dbReference type="SUPFAM" id="SSF47226">
    <property type="entry name" value="Histidine-containing phosphotransfer domain, HPT domain"/>
    <property type="match status" value="1"/>
</dbReference>
<dbReference type="InterPro" id="IPR036890">
    <property type="entry name" value="HATPase_C_sf"/>
</dbReference>
<evidence type="ECO:0000256" key="6">
    <source>
        <dbReference type="ARBA" id="ARBA00022679"/>
    </source>
</evidence>
<dbReference type="RefSeq" id="WP_229639630.1">
    <property type="nucleotide sequence ID" value="NZ_JADWDC010000010.1"/>
</dbReference>
<evidence type="ECO:0000313" key="19">
    <source>
        <dbReference type="EMBL" id="MCC0176593.1"/>
    </source>
</evidence>
<evidence type="ECO:0000256" key="10">
    <source>
        <dbReference type="ARBA" id="ARBA00023012"/>
    </source>
</evidence>
<accession>A0A964FGK3</accession>
<dbReference type="SUPFAM" id="SSF55874">
    <property type="entry name" value="ATPase domain of HSP90 chaperone/DNA topoisomerase II/histidine kinase"/>
    <property type="match status" value="1"/>
</dbReference>
<dbReference type="InterPro" id="IPR005467">
    <property type="entry name" value="His_kinase_dom"/>
</dbReference>
<dbReference type="InterPro" id="IPR051315">
    <property type="entry name" value="Bact_Chemotaxis_CheA"/>
</dbReference>
<evidence type="ECO:0000256" key="4">
    <source>
        <dbReference type="ARBA" id="ARBA00022500"/>
    </source>
</evidence>
<dbReference type="Proteomes" id="UP000729733">
    <property type="component" value="Unassembled WGS sequence"/>
</dbReference>
<evidence type="ECO:0000256" key="5">
    <source>
        <dbReference type="ARBA" id="ARBA00022553"/>
    </source>
</evidence>
<evidence type="ECO:0000256" key="3">
    <source>
        <dbReference type="ARBA" id="ARBA00021495"/>
    </source>
</evidence>
<gene>
    <name evidence="19" type="ORF">I4641_06325</name>
</gene>
<dbReference type="CDD" id="cd00088">
    <property type="entry name" value="HPT"/>
    <property type="match status" value="1"/>
</dbReference>
<evidence type="ECO:0000313" key="20">
    <source>
        <dbReference type="Proteomes" id="UP000729733"/>
    </source>
</evidence>
<keyword evidence="7" id="KW-0547">Nucleotide-binding</keyword>
<dbReference type="PROSITE" id="PS50851">
    <property type="entry name" value="CHEW"/>
    <property type="match status" value="1"/>
</dbReference>
<dbReference type="Gene3D" id="1.10.287.560">
    <property type="entry name" value="Histidine kinase CheA-like, homodimeric domain"/>
    <property type="match status" value="1"/>
</dbReference>
<dbReference type="FunFam" id="3.30.565.10:FF:000016">
    <property type="entry name" value="Chemotaxis protein CheA, putative"/>
    <property type="match status" value="1"/>
</dbReference>
<dbReference type="PANTHER" id="PTHR43395">
    <property type="entry name" value="SENSOR HISTIDINE KINASE CHEA"/>
    <property type="match status" value="1"/>
</dbReference>
<keyword evidence="4" id="KW-0145">Chemotaxis</keyword>
<dbReference type="Gene3D" id="2.30.30.40">
    <property type="entry name" value="SH3 Domains"/>
    <property type="match status" value="1"/>
</dbReference>
<keyword evidence="9" id="KW-0067">ATP-binding</keyword>
<dbReference type="PROSITE" id="PS50109">
    <property type="entry name" value="HIS_KIN"/>
    <property type="match status" value="1"/>
</dbReference>
<feature type="modified residue" description="Phosphohistidine" evidence="12">
    <location>
        <position position="48"/>
    </location>
</feature>
<feature type="compositionally biased region" description="Polar residues" evidence="14">
    <location>
        <begin position="193"/>
        <end position="211"/>
    </location>
</feature>
<dbReference type="GO" id="GO:0006935">
    <property type="term" value="P:chemotaxis"/>
    <property type="evidence" value="ECO:0007669"/>
    <property type="project" value="UniProtKB-KW"/>
</dbReference>
<feature type="modified residue" description="4-aspartylphosphate" evidence="13">
    <location>
        <position position="733"/>
    </location>
</feature>
<dbReference type="Gene3D" id="3.40.50.2300">
    <property type="match status" value="1"/>
</dbReference>
<dbReference type="CDD" id="cd17546">
    <property type="entry name" value="REC_hyHK_CKI1_RcsC-like"/>
    <property type="match status" value="1"/>
</dbReference>
<dbReference type="InterPro" id="IPR001789">
    <property type="entry name" value="Sig_transdc_resp-reg_receiver"/>
</dbReference>
<dbReference type="Pfam" id="PF01627">
    <property type="entry name" value="Hpt"/>
    <property type="match status" value="1"/>
</dbReference>
<keyword evidence="8" id="KW-0418">Kinase</keyword>
<dbReference type="InterPro" id="IPR008207">
    <property type="entry name" value="Sig_transdc_His_kin_Hpt_dom"/>
</dbReference>
<dbReference type="InterPro" id="IPR037006">
    <property type="entry name" value="CheA-like_homodim_sf"/>
</dbReference>
<dbReference type="InterPro" id="IPR036641">
    <property type="entry name" value="HPT_dom_sf"/>
</dbReference>
<dbReference type="EMBL" id="JADWDC010000010">
    <property type="protein sequence ID" value="MCC0176593.1"/>
    <property type="molecule type" value="Genomic_DNA"/>
</dbReference>
<dbReference type="SMART" id="SM01231">
    <property type="entry name" value="H-kinase_dim"/>
    <property type="match status" value="1"/>
</dbReference>
<reference evidence="19" key="1">
    <citation type="journal article" date="2021" name="Antonie Van Leeuwenhoek">
        <title>Draft genome and description of Waterburya agarophytonicola gen. nov. sp. nov. (Pleurocapsales, Cyanobacteria): a seaweed symbiont.</title>
        <authorList>
            <person name="Bonthond G."/>
            <person name="Shalygin S."/>
            <person name="Bayer T."/>
            <person name="Weinberger F."/>
        </authorList>
    </citation>
    <scope>NUCLEOTIDE SEQUENCE</scope>
    <source>
        <strain evidence="19">KI4</strain>
    </source>
</reference>
<dbReference type="SMART" id="SM00448">
    <property type="entry name" value="REC"/>
    <property type="match status" value="1"/>
</dbReference>
<dbReference type="SUPFAM" id="SSF50341">
    <property type="entry name" value="CheW-like"/>
    <property type="match status" value="1"/>
</dbReference>
<name>A0A964FGK3_9CYAN</name>
<dbReference type="InterPro" id="IPR011006">
    <property type="entry name" value="CheY-like_superfamily"/>
</dbReference>
<dbReference type="GO" id="GO:0005737">
    <property type="term" value="C:cytoplasm"/>
    <property type="evidence" value="ECO:0007669"/>
    <property type="project" value="InterPro"/>
</dbReference>
<evidence type="ECO:0000256" key="13">
    <source>
        <dbReference type="PROSITE-ProRule" id="PRU00169"/>
    </source>
</evidence>
<dbReference type="InterPro" id="IPR004358">
    <property type="entry name" value="Sig_transdc_His_kin-like_C"/>
</dbReference>
<evidence type="ECO:0000256" key="8">
    <source>
        <dbReference type="ARBA" id="ARBA00022777"/>
    </source>
</evidence>
<dbReference type="PANTHER" id="PTHR43395:SF10">
    <property type="entry name" value="CHEMOTAXIS PROTEIN CHEA"/>
    <property type="match status" value="1"/>
</dbReference>
<feature type="domain" description="HPt" evidence="18">
    <location>
        <begin position="1"/>
        <end position="105"/>
    </location>
</feature>
<comment type="catalytic activity">
    <reaction evidence="1">
        <text>ATP + protein L-histidine = ADP + protein N-phospho-L-histidine.</text>
        <dbReference type="EC" id="2.7.13.3"/>
    </reaction>
</comment>
<dbReference type="SMART" id="SM00387">
    <property type="entry name" value="HATPase_c"/>
    <property type="match status" value="1"/>
</dbReference>
<dbReference type="PRINTS" id="PR00344">
    <property type="entry name" value="BCTRLSENSOR"/>
</dbReference>
<feature type="domain" description="Histidine kinase" evidence="15">
    <location>
        <begin position="284"/>
        <end position="527"/>
    </location>
</feature>
<comment type="function">
    <text evidence="11">Involved in the transmission of sensory signals from the chemoreceptors to the flagellar motors. CheA is autophosphorylated; it can transfer its phosphate group to either CheB or CheY.</text>
</comment>